<dbReference type="PANTHER" id="PTHR47338:SF5">
    <property type="entry name" value="ZN(II)2CYS6 TRANSCRIPTION FACTOR (EUROFUNG)"/>
    <property type="match status" value="1"/>
</dbReference>
<keyword evidence="3" id="KW-0805">Transcription regulation</keyword>
<evidence type="ECO:0000313" key="7">
    <source>
        <dbReference type="Proteomes" id="UP001149165"/>
    </source>
</evidence>
<sequence length="366" mass="41966">MNRIEHLISFAEGVTSLGNISLQNQIFTINIFDDVWAEDADGLNMLRLVELLAQTQQACSELLPSQEDLPWEKDTVWRSIERCLERYPMRHPDKFCFDFETLDRLIQDEAIEQIVSVMIWHTCVLQLNRPLLRTPVWNHMNNSSMPQNNDMSARNLFLQERHRICQSSASAICVLAQELVDNDHFFAYSSLVGYACFQAGLVLACQTHHHEEVENQELSENLDMVFEILISLQNFYFSASQWLDVLFKVQDSKAYILHDVGSESKFIIRPHFDRFHDIEEAKFMCLTPPAGETSVMTVPNHSPRETALSTNTWLGYIGEGVVPEALAENNGSIFSHPHQLDDLYCNAEGLHTAIDATHEEFLFLDS</sequence>
<dbReference type="GO" id="GO:0046872">
    <property type="term" value="F:metal ion binding"/>
    <property type="evidence" value="ECO:0007669"/>
    <property type="project" value="UniProtKB-KW"/>
</dbReference>
<comment type="subcellular location">
    <subcellularLocation>
        <location evidence="1">Nucleus</location>
    </subcellularLocation>
</comment>
<dbReference type="OrthoDB" id="10261408at2759"/>
<evidence type="ECO:0000256" key="2">
    <source>
        <dbReference type="ARBA" id="ARBA00022723"/>
    </source>
</evidence>
<keyword evidence="4" id="KW-0804">Transcription</keyword>
<dbReference type="GO" id="GO:0005634">
    <property type="term" value="C:nucleus"/>
    <property type="evidence" value="ECO:0007669"/>
    <property type="project" value="UniProtKB-SubCell"/>
</dbReference>
<evidence type="ECO:0000313" key="6">
    <source>
        <dbReference type="EMBL" id="KAJ5109285.1"/>
    </source>
</evidence>
<keyword evidence="2" id="KW-0479">Metal-binding</keyword>
<dbReference type="GO" id="GO:0000981">
    <property type="term" value="F:DNA-binding transcription factor activity, RNA polymerase II-specific"/>
    <property type="evidence" value="ECO:0007669"/>
    <property type="project" value="InterPro"/>
</dbReference>
<organism evidence="6 7">
    <name type="scientific">Penicillium angulare</name>
    <dbReference type="NCBI Taxonomy" id="116970"/>
    <lineage>
        <taxon>Eukaryota</taxon>
        <taxon>Fungi</taxon>
        <taxon>Dikarya</taxon>
        <taxon>Ascomycota</taxon>
        <taxon>Pezizomycotina</taxon>
        <taxon>Eurotiomycetes</taxon>
        <taxon>Eurotiomycetidae</taxon>
        <taxon>Eurotiales</taxon>
        <taxon>Aspergillaceae</taxon>
        <taxon>Penicillium</taxon>
    </lineage>
</organism>
<evidence type="ECO:0000256" key="5">
    <source>
        <dbReference type="ARBA" id="ARBA00023242"/>
    </source>
</evidence>
<dbReference type="PANTHER" id="PTHR47338">
    <property type="entry name" value="ZN(II)2CYS6 TRANSCRIPTION FACTOR (EUROFUNG)-RELATED"/>
    <property type="match status" value="1"/>
</dbReference>
<keyword evidence="7" id="KW-1185">Reference proteome</keyword>
<accession>A0A9W9FZG4</accession>
<dbReference type="EMBL" id="JAPQKH010000003">
    <property type="protein sequence ID" value="KAJ5109285.1"/>
    <property type="molecule type" value="Genomic_DNA"/>
</dbReference>
<dbReference type="InterPro" id="IPR050815">
    <property type="entry name" value="TF_fung"/>
</dbReference>
<dbReference type="Proteomes" id="UP001149165">
    <property type="component" value="Unassembled WGS sequence"/>
</dbReference>
<evidence type="ECO:0000256" key="4">
    <source>
        <dbReference type="ARBA" id="ARBA00023163"/>
    </source>
</evidence>
<reference evidence="6" key="2">
    <citation type="journal article" date="2023" name="IMA Fungus">
        <title>Comparative genomic study of the Penicillium genus elucidates a diverse pangenome and 15 lateral gene transfer events.</title>
        <authorList>
            <person name="Petersen C."/>
            <person name="Sorensen T."/>
            <person name="Nielsen M.R."/>
            <person name="Sondergaard T.E."/>
            <person name="Sorensen J.L."/>
            <person name="Fitzpatrick D.A."/>
            <person name="Frisvad J.C."/>
            <person name="Nielsen K.L."/>
        </authorList>
    </citation>
    <scope>NUCLEOTIDE SEQUENCE</scope>
    <source>
        <strain evidence="6">IBT 30069</strain>
    </source>
</reference>
<gene>
    <name evidence="6" type="ORF">N7456_005960</name>
</gene>
<keyword evidence="5" id="KW-0539">Nucleus</keyword>
<proteinExistence type="predicted"/>
<comment type="caution">
    <text evidence="6">The sequence shown here is derived from an EMBL/GenBank/DDBJ whole genome shotgun (WGS) entry which is preliminary data.</text>
</comment>
<dbReference type="AlphaFoldDB" id="A0A9W9FZG4"/>
<protein>
    <submittedName>
        <fullName evidence="6">Fungal-specific transcription factor domain-containing protein</fullName>
    </submittedName>
</protein>
<evidence type="ECO:0000256" key="1">
    <source>
        <dbReference type="ARBA" id="ARBA00004123"/>
    </source>
</evidence>
<reference evidence="6" key="1">
    <citation type="submission" date="2022-11" db="EMBL/GenBank/DDBJ databases">
        <authorList>
            <person name="Petersen C."/>
        </authorList>
    </citation>
    <scope>NUCLEOTIDE SEQUENCE</scope>
    <source>
        <strain evidence="6">IBT 30069</strain>
    </source>
</reference>
<dbReference type="CDD" id="cd12148">
    <property type="entry name" value="fungal_TF_MHR"/>
    <property type="match status" value="1"/>
</dbReference>
<name>A0A9W9FZG4_9EURO</name>
<evidence type="ECO:0000256" key="3">
    <source>
        <dbReference type="ARBA" id="ARBA00023015"/>
    </source>
</evidence>